<dbReference type="KEGG" id="uli:ETAA1_01880"/>
<reference evidence="1 2" key="1">
    <citation type="submission" date="2019-02" db="EMBL/GenBank/DDBJ databases">
        <title>Deep-cultivation of Planctomycetes and their phenomic and genomic characterization uncovers novel biology.</title>
        <authorList>
            <person name="Wiegand S."/>
            <person name="Jogler M."/>
            <person name="Boedeker C."/>
            <person name="Pinto D."/>
            <person name="Vollmers J."/>
            <person name="Rivas-Marin E."/>
            <person name="Kohn T."/>
            <person name="Peeters S.H."/>
            <person name="Heuer A."/>
            <person name="Rast P."/>
            <person name="Oberbeckmann S."/>
            <person name="Bunk B."/>
            <person name="Jeske O."/>
            <person name="Meyerdierks A."/>
            <person name="Storesund J.E."/>
            <person name="Kallscheuer N."/>
            <person name="Luecker S."/>
            <person name="Lage O.M."/>
            <person name="Pohl T."/>
            <person name="Merkel B.J."/>
            <person name="Hornburger P."/>
            <person name="Mueller R.-W."/>
            <person name="Bruemmer F."/>
            <person name="Labrenz M."/>
            <person name="Spormann A.M."/>
            <person name="Op den Camp H."/>
            <person name="Overmann J."/>
            <person name="Amann R."/>
            <person name="Jetten M.S.M."/>
            <person name="Mascher T."/>
            <person name="Medema M.H."/>
            <person name="Devos D.P."/>
            <person name="Kaster A.-K."/>
            <person name="Ovreas L."/>
            <person name="Rohde M."/>
            <person name="Galperin M.Y."/>
            <person name="Jogler C."/>
        </authorList>
    </citation>
    <scope>NUCLEOTIDE SEQUENCE [LARGE SCALE GENOMIC DNA]</scope>
    <source>
        <strain evidence="1 2">ETA_A1</strain>
    </source>
</reference>
<dbReference type="Proteomes" id="UP000319576">
    <property type="component" value="Chromosome"/>
</dbReference>
<name>A0A517XLB9_9BACT</name>
<evidence type="ECO:0000313" key="1">
    <source>
        <dbReference type="EMBL" id="QDU18303.1"/>
    </source>
</evidence>
<dbReference type="Gene3D" id="1.20.120.330">
    <property type="entry name" value="Nucleotidyltransferases domain 2"/>
    <property type="match status" value="1"/>
</dbReference>
<dbReference type="OrthoDB" id="1493607at2"/>
<gene>
    <name evidence="1" type="ORF">ETAA1_01880</name>
</gene>
<dbReference type="RefSeq" id="WP_145233484.1">
    <property type="nucleotide sequence ID" value="NZ_CP036273.1"/>
</dbReference>
<protein>
    <recommendedName>
        <fullName evidence="3">HEPN domain-containing protein</fullName>
    </recommendedName>
</protein>
<evidence type="ECO:0000313" key="2">
    <source>
        <dbReference type="Proteomes" id="UP000319576"/>
    </source>
</evidence>
<keyword evidence="2" id="KW-1185">Reference proteome</keyword>
<dbReference type="AlphaFoldDB" id="A0A517XLB9"/>
<accession>A0A517XLB9</accession>
<dbReference type="EMBL" id="CP036273">
    <property type="protein sequence ID" value="QDU18303.1"/>
    <property type="molecule type" value="Genomic_DNA"/>
</dbReference>
<proteinExistence type="predicted"/>
<organism evidence="1 2">
    <name type="scientific">Urbifossiella limnaea</name>
    <dbReference type="NCBI Taxonomy" id="2528023"/>
    <lineage>
        <taxon>Bacteria</taxon>
        <taxon>Pseudomonadati</taxon>
        <taxon>Planctomycetota</taxon>
        <taxon>Planctomycetia</taxon>
        <taxon>Gemmatales</taxon>
        <taxon>Gemmataceae</taxon>
        <taxon>Urbifossiella</taxon>
    </lineage>
</organism>
<sequence>MPTRADFQQLADVRAAEAAALIAAGLWDGAYYLAGYAVECALKACIAKMTVAEEFPDKERAYKAFTHDIEQLVKLAQLKDVRDDDAKADPEFRDNWNLVKGWAEDSRYARWTDLQARAILSAVTDPAHGVLPWIKRLW</sequence>
<evidence type="ECO:0008006" key="3">
    <source>
        <dbReference type="Google" id="ProtNLM"/>
    </source>
</evidence>